<reference evidence="3" key="1">
    <citation type="submission" date="2020-06" db="EMBL/GenBank/DDBJ databases">
        <authorList>
            <consortium name="Plant Systems Biology data submission"/>
        </authorList>
    </citation>
    <scope>NUCLEOTIDE SEQUENCE</scope>
    <source>
        <strain evidence="3">D6</strain>
    </source>
</reference>
<dbReference type="AlphaFoldDB" id="A0A9N8HH13"/>
<gene>
    <name evidence="3" type="ORF">SEMRO_425_G140210.1</name>
</gene>
<comment type="caution">
    <text evidence="3">The sequence shown here is derived from an EMBL/GenBank/DDBJ whole genome shotgun (WGS) entry which is preliminary data.</text>
</comment>
<evidence type="ECO:0000313" key="3">
    <source>
        <dbReference type="EMBL" id="CAB9510193.1"/>
    </source>
</evidence>
<evidence type="ECO:0000256" key="2">
    <source>
        <dbReference type="SAM" id="Phobius"/>
    </source>
</evidence>
<keyword evidence="2" id="KW-0472">Membrane</keyword>
<sequence length="378" mass="42901">MKRLTVGKSRSFNVTRRTKSSSNKKMVHSYDDLHIHRYNTNHSHDGGNDSDSDSSVRARDPTMNSRGAEEEEQDQLDWSSWARSIGLPLAFSSASTSTTSSRRTKSQFQPSYLLQKRKEALVLAQQHQQSSLQEYFQLYASFRRARQQRHSSSCLALFCLLAACYALFTLGTTSTTSTATTATHIPYKNTLFPDTPSLSVPSTSTSTSYYYYYLNLKESDPLEMIAKMLTLHAYIYQLEEPHGIFAGVCGYPTFQPDALQQARQLLVELHLETLLQFDVCPPIAAIQTGDPHFVVLEEPQVDTLPRLDLFTPEWKLHMTETRQARWQQRQFLQQQGILQSPAATTTTADSGTAEEALWKQIIGETTEAKTETTHLRRR</sequence>
<keyword evidence="4" id="KW-1185">Reference proteome</keyword>
<keyword evidence="2" id="KW-0812">Transmembrane</keyword>
<feature type="transmembrane region" description="Helical" evidence="2">
    <location>
        <begin position="153"/>
        <end position="171"/>
    </location>
</feature>
<dbReference type="Proteomes" id="UP001153069">
    <property type="component" value="Unassembled WGS sequence"/>
</dbReference>
<proteinExistence type="predicted"/>
<evidence type="ECO:0000313" key="4">
    <source>
        <dbReference type="Proteomes" id="UP001153069"/>
    </source>
</evidence>
<accession>A0A9N8HH13</accession>
<feature type="compositionally biased region" description="Polar residues" evidence="1">
    <location>
        <begin position="8"/>
        <end position="24"/>
    </location>
</feature>
<feature type="region of interest" description="Disordered" evidence="1">
    <location>
        <begin position="1"/>
        <end position="76"/>
    </location>
</feature>
<evidence type="ECO:0000256" key="1">
    <source>
        <dbReference type="SAM" id="MobiDB-lite"/>
    </source>
</evidence>
<name>A0A9N8HH13_9STRA</name>
<dbReference type="EMBL" id="CAICTM010000424">
    <property type="protein sequence ID" value="CAB9510193.1"/>
    <property type="molecule type" value="Genomic_DNA"/>
</dbReference>
<protein>
    <submittedName>
        <fullName evidence="3">Uncharacterized protein</fullName>
    </submittedName>
</protein>
<organism evidence="3 4">
    <name type="scientific">Seminavis robusta</name>
    <dbReference type="NCBI Taxonomy" id="568900"/>
    <lineage>
        <taxon>Eukaryota</taxon>
        <taxon>Sar</taxon>
        <taxon>Stramenopiles</taxon>
        <taxon>Ochrophyta</taxon>
        <taxon>Bacillariophyta</taxon>
        <taxon>Bacillariophyceae</taxon>
        <taxon>Bacillariophycidae</taxon>
        <taxon>Naviculales</taxon>
        <taxon>Naviculaceae</taxon>
        <taxon>Seminavis</taxon>
    </lineage>
</organism>
<keyword evidence="2" id="KW-1133">Transmembrane helix</keyword>